<dbReference type="InterPro" id="IPR015422">
    <property type="entry name" value="PyrdxlP-dep_Trfase_small"/>
</dbReference>
<keyword evidence="3" id="KW-0808">Transferase</keyword>
<dbReference type="SUPFAM" id="SSF53383">
    <property type="entry name" value="PLP-dependent transferases"/>
    <property type="match status" value="1"/>
</dbReference>
<gene>
    <name evidence="5" type="ORF">S01H1_30883</name>
</gene>
<dbReference type="InterPro" id="IPR049704">
    <property type="entry name" value="Aminotrans_3_PPA_site"/>
</dbReference>
<dbReference type="InterPro" id="IPR015424">
    <property type="entry name" value="PyrdxlP-dep_Trfase"/>
</dbReference>
<keyword evidence="4" id="KW-0663">Pyridoxal phosphate</keyword>
<organism evidence="5">
    <name type="scientific">marine sediment metagenome</name>
    <dbReference type="NCBI Taxonomy" id="412755"/>
    <lineage>
        <taxon>unclassified sequences</taxon>
        <taxon>metagenomes</taxon>
        <taxon>ecological metagenomes</taxon>
    </lineage>
</organism>
<dbReference type="EMBL" id="BARS01019032">
    <property type="protein sequence ID" value="GAF86873.1"/>
    <property type="molecule type" value="Genomic_DNA"/>
</dbReference>
<dbReference type="PANTHER" id="PTHR11986:SF79">
    <property type="entry name" value="ACETYLORNITHINE AMINOTRANSFERASE, MITOCHONDRIAL"/>
    <property type="match status" value="1"/>
</dbReference>
<keyword evidence="2" id="KW-0032">Aminotransferase</keyword>
<dbReference type="GO" id="GO:0008483">
    <property type="term" value="F:transaminase activity"/>
    <property type="evidence" value="ECO:0007669"/>
    <property type="project" value="UniProtKB-KW"/>
</dbReference>
<evidence type="ECO:0000313" key="5">
    <source>
        <dbReference type="EMBL" id="GAF86873.1"/>
    </source>
</evidence>
<dbReference type="GO" id="GO:0030170">
    <property type="term" value="F:pyridoxal phosphate binding"/>
    <property type="evidence" value="ECO:0007669"/>
    <property type="project" value="InterPro"/>
</dbReference>
<proteinExistence type="predicted"/>
<dbReference type="PANTHER" id="PTHR11986">
    <property type="entry name" value="AMINOTRANSFERASE CLASS III"/>
    <property type="match status" value="1"/>
</dbReference>
<evidence type="ECO:0000256" key="4">
    <source>
        <dbReference type="ARBA" id="ARBA00022898"/>
    </source>
</evidence>
<dbReference type="PROSITE" id="PS00600">
    <property type="entry name" value="AA_TRANSFER_CLASS_3"/>
    <property type="match status" value="1"/>
</dbReference>
<dbReference type="GO" id="GO:0042802">
    <property type="term" value="F:identical protein binding"/>
    <property type="evidence" value="ECO:0007669"/>
    <property type="project" value="TreeGrafter"/>
</dbReference>
<comment type="cofactor">
    <cofactor evidence="1">
        <name>pyridoxal 5'-phosphate</name>
        <dbReference type="ChEBI" id="CHEBI:597326"/>
    </cofactor>
</comment>
<comment type="caution">
    <text evidence="5">The sequence shown here is derived from an EMBL/GenBank/DDBJ whole genome shotgun (WGS) entry which is preliminary data.</text>
</comment>
<dbReference type="InterPro" id="IPR050103">
    <property type="entry name" value="Class-III_PLP-dep_AT"/>
</dbReference>
<dbReference type="InterPro" id="IPR015421">
    <property type="entry name" value="PyrdxlP-dep_Trfase_major"/>
</dbReference>
<sequence length="235" mass="26600">KDKIKKCKPSGIILELIQGNGGTHQLDFEFVKGVRKLCDIYNITMIVDEIQTGFGRCGELFLCDLYGLIPDVIVFGKAIGNGFPLFGTISKPRYKFEVDDHSFTFTHFPVSMAAGLAYLRQVNKKLLNSVMKKAGYIVDRLTNLRNDYFCLGEIRGMGLFLGVDIIDKSGNPDIKLAEIIEKKMLKEKIIIGLSKCKGFGYNIKFKPMLNITYSQINYALDKFEKVLTELKCTRR</sequence>
<evidence type="ECO:0000256" key="2">
    <source>
        <dbReference type="ARBA" id="ARBA00022576"/>
    </source>
</evidence>
<feature type="non-terminal residue" evidence="5">
    <location>
        <position position="1"/>
    </location>
</feature>
<evidence type="ECO:0000256" key="3">
    <source>
        <dbReference type="ARBA" id="ARBA00022679"/>
    </source>
</evidence>
<dbReference type="InterPro" id="IPR005814">
    <property type="entry name" value="Aminotrans_3"/>
</dbReference>
<dbReference type="Pfam" id="PF00202">
    <property type="entry name" value="Aminotran_3"/>
    <property type="match status" value="1"/>
</dbReference>
<evidence type="ECO:0000256" key="1">
    <source>
        <dbReference type="ARBA" id="ARBA00001933"/>
    </source>
</evidence>
<protein>
    <submittedName>
        <fullName evidence="5">Uncharacterized protein</fullName>
    </submittedName>
</protein>
<dbReference type="AlphaFoldDB" id="X0T085"/>
<name>X0T085_9ZZZZ</name>
<dbReference type="Gene3D" id="3.40.640.10">
    <property type="entry name" value="Type I PLP-dependent aspartate aminotransferase-like (Major domain)"/>
    <property type="match status" value="1"/>
</dbReference>
<reference evidence="5" key="1">
    <citation type="journal article" date="2014" name="Front. Microbiol.">
        <title>High frequency of phylogenetically diverse reductive dehalogenase-homologous genes in deep subseafloor sedimentary metagenomes.</title>
        <authorList>
            <person name="Kawai M."/>
            <person name="Futagami T."/>
            <person name="Toyoda A."/>
            <person name="Takaki Y."/>
            <person name="Nishi S."/>
            <person name="Hori S."/>
            <person name="Arai W."/>
            <person name="Tsubouchi T."/>
            <person name="Morono Y."/>
            <person name="Uchiyama I."/>
            <person name="Ito T."/>
            <person name="Fujiyama A."/>
            <person name="Inagaki F."/>
            <person name="Takami H."/>
        </authorList>
    </citation>
    <scope>NUCLEOTIDE SEQUENCE</scope>
    <source>
        <strain evidence="5">Expedition CK06-06</strain>
    </source>
</reference>
<accession>X0T085</accession>
<dbReference type="Gene3D" id="3.90.1150.10">
    <property type="entry name" value="Aspartate Aminotransferase, domain 1"/>
    <property type="match status" value="1"/>
</dbReference>